<dbReference type="PANTHER" id="PTHR20992:SF9">
    <property type="entry name" value="AT15442P-RELATED"/>
    <property type="match status" value="1"/>
</dbReference>
<keyword evidence="1" id="KW-1133">Transmembrane helix</keyword>
<organism evidence="2 3">
    <name type="scientific">Belliella filtrata</name>
    <dbReference type="NCBI Taxonomy" id="2923435"/>
    <lineage>
        <taxon>Bacteria</taxon>
        <taxon>Pseudomonadati</taxon>
        <taxon>Bacteroidota</taxon>
        <taxon>Cytophagia</taxon>
        <taxon>Cytophagales</taxon>
        <taxon>Cyclobacteriaceae</taxon>
        <taxon>Belliella</taxon>
    </lineage>
</organism>
<feature type="transmembrane region" description="Helical" evidence="1">
    <location>
        <begin position="350"/>
        <end position="368"/>
    </location>
</feature>
<feature type="transmembrane region" description="Helical" evidence="1">
    <location>
        <begin position="470"/>
        <end position="493"/>
    </location>
</feature>
<dbReference type="NCBIfam" id="TIGR00341">
    <property type="entry name" value="TIGR00341 family protein"/>
    <property type="match status" value="1"/>
</dbReference>
<name>A0ABS9UY43_9BACT</name>
<sequence length="630" mass="69705">MKSIILIYDESQVEFVEDTVLPLFSNNVKLKLPYKDYRKHDFSESDFIVTYLSDEQIRSLLDIIIEDHWKIGFLPHPKMVEARQGFGVSSNLEVAVENILTTEEVFEIDVLTANGQPVLNKLMVGDSFSLLYSVDKERNWLSQFVRRFKRLIGSFRRVKLQPYAINWSTESGDFREKPIDTAALGMVVVQHGQSSILSRRIIEGSYANDGLMHCLILAPSSIWEILKFGFFSLFNSSKKNGLPDYVAHIKTDKVKVISREPINYTIDDVLLTSKSIELEVHPQSLAIVPGKSLKTEEKVEKSKAFKIQNLPQGELKNELLERFLPITNHATTEEFKWLFSILRENSKLSSSYMVLMALSTIIATFGLFGDSSPVIIGAMILAPLMSPIISLAMGVLRQDEKLIKESFKTIGYGLAIGYLFAVLITWFTPLNVMNSEITARIRPNLLDLGVAAASGMAGAYAHAKKEIAKTLAGVAIAVALVPPLAVSGVGLGWGDWSVFWGALLLLGTNLAGMVLAAAMTFLFLGFSPFKLAKKGLIISLVFVGVISAPLAFGFSKMVKENKIIQELSGKELSIGTLRDVKVIKVAPLKLSATIVSESPLDVNELGIVKEDIEEVLSQEIELELSVAIEL</sequence>
<reference evidence="2" key="1">
    <citation type="submission" date="2022-03" db="EMBL/GenBank/DDBJ databases">
        <title>De novo assembled genomes of Belliella spp. (Cyclobacteriaceae) strains.</title>
        <authorList>
            <person name="Szabo A."/>
            <person name="Korponai K."/>
            <person name="Felfoldi T."/>
        </authorList>
    </citation>
    <scope>NUCLEOTIDE SEQUENCE</scope>
    <source>
        <strain evidence="2">DSM 111904</strain>
    </source>
</reference>
<dbReference type="PANTHER" id="PTHR20992">
    <property type="entry name" value="AT15442P-RELATED"/>
    <property type="match status" value="1"/>
</dbReference>
<feature type="transmembrane region" description="Helical" evidence="1">
    <location>
        <begin position="499"/>
        <end position="524"/>
    </location>
</feature>
<feature type="transmembrane region" description="Helical" evidence="1">
    <location>
        <begin position="409"/>
        <end position="429"/>
    </location>
</feature>
<dbReference type="RefSeq" id="WP_241347455.1">
    <property type="nucleotide sequence ID" value="NZ_JAKZGP010000012.1"/>
</dbReference>
<dbReference type="InterPro" id="IPR005240">
    <property type="entry name" value="DUF389"/>
</dbReference>
<dbReference type="InterPro" id="IPR016064">
    <property type="entry name" value="NAD/diacylglycerol_kinase_sf"/>
</dbReference>
<evidence type="ECO:0000313" key="3">
    <source>
        <dbReference type="Proteomes" id="UP001165489"/>
    </source>
</evidence>
<evidence type="ECO:0000256" key="1">
    <source>
        <dbReference type="SAM" id="Phobius"/>
    </source>
</evidence>
<keyword evidence="1" id="KW-0472">Membrane</keyword>
<dbReference type="Proteomes" id="UP001165489">
    <property type="component" value="Unassembled WGS sequence"/>
</dbReference>
<protein>
    <submittedName>
        <fullName evidence="2">TIGR00341 family protein</fullName>
    </submittedName>
</protein>
<dbReference type="EMBL" id="JAKZGP010000012">
    <property type="protein sequence ID" value="MCH7409096.1"/>
    <property type="molecule type" value="Genomic_DNA"/>
</dbReference>
<proteinExistence type="predicted"/>
<gene>
    <name evidence="2" type="ORF">MM239_06805</name>
</gene>
<keyword evidence="3" id="KW-1185">Reference proteome</keyword>
<dbReference type="Gene3D" id="2.60.200.40">
    <property type="match status" value="1"/>
</dbReference>
<feature type="transmembrane region" description="Helical" evidence="1">
    <location>
        <begin position="374"/>
        <end position="397"/>
    </location>
</feature>
<dbReference type="Pfam" id="PF04087">
    <property type="entry name" value="DUF389"/>
    <property type="match status" value="1"/>
</dbReference>
<dbReference type="SUPFAM" id="SSF111331">
    <property type="entry name" value="NAD kinase/diacylglycerol kinase-like"/>
    <property type="match status" value="1"/>
</dbReference>
<keyword evidence="1" id="KW-0812">Transmembrane</keyword>
<feature type="transmembrane region" description="Helical" evidence="1">
    <location>
        <begin position="536"/>
        <end position="554"/>
    </location>
</feature>
<comment type="caution">
    <text evidence="2">The sequence shown here is derived from an EMBL/GenBank/DDBJ whole genome shotgun (WGS) entry which is preliminary data.</text>
</comment>
<accession>A0ABS9UY43</accession>
<evidence type="ECO:0000313" key="2">
    <source>
        <dbReference type="EMBL" id="MCH7409096.1"/>
    </source>
</evidence>